<dbReference type="SUPFAM" id="SSF52540">
    <property type="entry name" value="P-loop containing nucleoside triphosphate hydrolases"/>
    <property type="match status" value="1"/>
</dbReference>
<dbReference type="PROSITE" id="PS50929">
    <property type="entry name" value="ABC_TM1F"/>
    <property type="match status" value="1"/>
</dbReference>
<name>A0A947D7A5_9HYPH</name>
<evidence type="ECO:0000256" key="4">
    <source>
        <dbReference type="ARBA" id="ARBA00022475"/>
    </source>
</evidence>
<feature type="domain" description="ABC transmembrane type-1" evidence="15">
    <location>
        <begin position="22"/>
        <end position="299"/>
    </location>
</feature>
<dbReference type="PROSITE" id="PS50893">
    <property type="entry name" value="ABC_TRANSPORTER_2"/>
    <property type="match status" value="1"/>
</dbReference>
<keyword evidence="4" id="KW-1003">Cell membrane</keyword>
<dbReference type="CDD" id="cd18562">
    <property type="entry name" value="ABC_6TM_NdvA_beta-glucan_exporter_like"/>
    <property type="match status" value="1"/>
</dbReference>
<feature type="transmembrane region" description="Helical" evidence="13">
    <location>
        <begin position="154"/>
        <end position="177"/>
    </location>
</feature>
<keyword evidence="12 13" id="KW-0472">Membrane</keyword>
<keyword evidence="10" id="KW-1278">Translocase</keyword>
<dbReference type="GO" id="GO:0015441">
    <property type="term" value="F:ABC-type beta-glucan transporter activity"/>
    <property type="evidence" value="ECO:0007669"/>
    <property type="project" value="InterPro"/>
</dbReference>
<evidence type="ECO:0000256" key="6">
    <source>
        <dbReference type="ARBA" id="ARBA00022597"/>
    </source>
</evidence>
<evidence type="ECO:0000256" key="9">
    <source>
        <dbReference type="ARBA" id="ARBA00022840"/>
    </source>
</evidence>
<reference evidence="16 17" key="1">
    <citation type="submission" date="2021-06" db="EMBL/GenBank/DDBJ databases">
        <authorList>
            <person name="Grouzdev D.S."/>
            <person name="Koziaeva V."/>
        </authorList>
    </citation>
    <scope>NUCLEOTIDE SEQUENCE [LARGE SCALE GENOMIC DNA]</scope>
    <source>
        <strain evidence="16 17">22</strain>
    </source>
</reference>
<keyword evidence="9 16" id="KW-0067">ATP-binding</keyword>
<evidence type="ECO:0000256" key="5">
    <source>
        <dbReference type="ARBA" id="ARBA00022519"/>
    </source>
</evidence>
<gene>
    <name evidence="16" type="ORF">KL771_08060</name>
</gene>
<organism evidence="16 17">
    <name type="scientific">Prosthecodimorpha staleyi</name>
    <dbReference type="NCBI Taxonomy" id="2840188"/>
    <lineage>
        <taxon>Bacteria</taxon>
        <taxon>Pseudomonadati</taxon>
        <taxon>Pseudomonadota</taxon>
        <taxon>Alphaproteobacteria</taxon>
        <taxon>Hyphomicrobiales</taxon>
        <taxon>Ancalomicrobiaceae</taxon>
        <taxon>Prosthecodimorpha</taxon>
    </lineage>
</organism>
<feature type="transmembrane region" description="Helical" evidence="13">
    <location>
        <begin position="267"/>
        <end position="289"/>
    </location>
</feature>
<feature type="transmembrane region" description="Helical" evidence="13">
    <location>
        <begin position="126"/>
        <end position="148"/>
    </location>
</feature>
<sequence length="599" mass="64537">MPFLKIYARAIQLLGPERGFAFALTATGIALAFLQLAEPLLFGRVIDALSTGKPAMGLVGLWAGFGFAGVAANIFVALHADRIAHTRRVGVMKQFFEHVVALPAAFHSQAQSGRLISIMLSGADNLFAFWLAMFREHLTSIVMLIVLLPTALWINLHMGLLLAALMVIYIGLSALVVTKTHYGQAEASRHHAEFSGRVGDVIGNVTVVQSFVRLAEETRALQGVMNNLLKAQLPVLTWWALTTVMTRGAATITIVSLFALGTSLHQQGAITVGEIVSFIGFATALIGRLDQLTFFLSRLVFEAAAMRQFFDVLDQSSTIVEKPGATDLAVTAGHVVFDRVSFRYPGSDTGITDISFEAKPGETVAIVGPTGSGKSTAVALLQRVRDPDRGRILIDGQDIADVKVDSVRRAIGVVFQDPGLFDRSIAENLRIGKPEATEAEIREAARLAECDVFVTGKPGSYDFRAGERGRSLSGGERQRLAIARAILKNAPILILDEATSALDTETEARIKRALERLSEGRTSFVIAHRLSTIRSADQILFMEAGRIAERGTFDELVARGGRFAALVAAGSLDGDPTAQSLESQYRDGLLTHAAGDSER</sequence>
<dbReference type="InterPro" id="IPR027417">
    <property type="entry name" value="P-loop_NTPase"/>
</dbReference>
<evidence type="ECO:0000256" key="8">
    <source>
        <dbReference type="ARBA" id="ARBA00022741"/>
    </source>
</evidence>
<dbReference type="Gene3D" id="1.20.1560.10">
    <property type="entry name" value="ABC transporter type 1, transmembrane domain"/>
    <property type="match status" value="1"/>
</dbReference>
<dbReference type="RefSeq" id="WP_261968031.1">
    <property type="nucleotide sequence ID" value="NZ_JAHHZF010000003.1"/>
</dbReference>
<evidence type="ECO:0000256" key="11">
    <source>
        <dbReference type="ARBA" id="ARBA00022989"/>
    </source>
</evidence>
<feature type="transmembrane region" description="Helical" evidence="13">
    <location>
        <begin position="235"/>
        <end position="261"/>
    </location>
</feature>
<keyword evidence="8" id="KW-0547">Nucleotide-binding</keyword>
<evidence type="ECO:0000256" key="10">
    <source>
        <dbReference type="ARBA" id="ARBA00022967"/>
    </source>
</evidence>
<feature type="domain" description="ABC transporter" evidence="14">
    <location>
        <begin position="335"/>
        <end position="569"/>
    </location>
</feature>
<dbReference type="InterPro" id="IPR011527">
    <property type="entry name" value="ABC1_TM_dom"/>
</dbReference>
<dbReference type="InterPro" id="IPR005896">
    <property type="entry name" value="NdvA"/>
</dbReference>
<evidence type="ECO:0000256" key="7">
    <source>
        <dbReference type="ARBA" id="ARBA00022692"/>
    </source>
</evidence>
<evidence type="ECO:0000256" key="1">
    <source>
        <dbReference type="ARBA" id="ARBA00004651"/>
    </source>
</evidence>
<dbReference type="SUPFAM" id="SSF90123">
    <property type="entry name" value="ABC transporter transmembrane region"/>
    <property type="match status" value="1"/>
</dbReference>
<dbReference type="AlphaFoldDB" id="A0A947D7A5"/>
<dbReference type="NCBIfam" id="TIGR01192">
    <property type="entry name" value="chvA"/>
    <property type="match status" value="1"/>
</dbReference>
<keyword evidence="5" id="KW-0997">Cell inner membrane</keyword>
<dbReference type="FunFam" id="3.40.50.300:FF:000221">
    <property type="entry name" value="Multidrug ABC transporter ATP-binding protein"/>
    <property type="match status" value="1"/>
</dbReference>
<evidence type="ECO:0000256" key="3">
    <source>
        <dbReference type="ARBA" id="ARBA00022448"/>
    </source>
</evidence>
<dbReference type="PANTHER" id="PTHR43394">
    <property type="entry name" value="ATP-DEPENDENT PERMEASE MDL1, MITOCHONDRIAL"/>
    <property type="match status" value="1"/>
</dbReference>
<feature type="transmembrane region" description="Helical" evidence="13">
    <location>
        <begin position="20"/>
        <end position="37"/>
    </location>
</feature>
<comment type="similarity">
    <text evidence="2">Belongs to the ABC transporter superfamily.</text>
</comment>
<dbReference type="InterPro" id="IPR003593">
    <property type="entry name" value="AAA+_ATPase"/>
</dbReference>
<dbReference type="SMART" id="SM00382">
    <property type="entry name" value="AAA"/>
    <property type="match status" value="1"/>
</dbReference>
<dbReference type="EMBL" id="JAHHZF010000003">
    <property type="protein sequence ID" value="MBT9289402.1"/>
    <property type="molecule type" value="Genomic_DNA"/>
</dbReference>
<comment type="caution">
    <text evidence="16">The sequence shown here is derived from an EMBL/GenBank/DDBJ whole genome shotgun (WGS) entry which is preliminary data.</text>
</comment>
<evidence type="ECO:0000256" key="12">
    <source>
        <dbReference type="ARBA" id="ARBA00023136"/>
    </source>
</evidence>
<keyword evidence="6" id="KW-0762">Sugar transport</keyword>
<dbReference type="GO" id="GO:0015421">
    <property type="term" value="F:ABC-type oligopeptide transporter activity"/>
    <property type="evidence" value="ECO:0007669"/>
    <property type="project" value="TreeGrafter"/>
</dbReference>
<accession>A0A947D7A5</accession>
<dbReference type="Pfam" id="PF00005">
    <property type="entry name" value="ABC_tran"/>
    <property type="match status" value="1"/>
</dbReference>
<dbReference type="Gene3D" id="3.40.50.300">
    <property type="entry name" value="P-loop containing nucleotide triphosphate hydrolases"/>
    <property type="match status" value="1"/>
</dbReference>
<keyword evidence="11 13" id="KW-1133">Transmembrane helix</keyword>
<evidence type="ECO:0000259" key="15">
    <source>
        <dbReference type="PROSITE" id="PS50929"/>
    </source>
</evidence>
<dbReference type="GO" id="GO:0005524">
    <property type="term" value="F:ATP binding"/>
    <property type="evidence" value="ECO:0007669"/>
    <property type="project" value="UniProtKB-KW"/>
</dbReference>
<dbReference type="InterPro" id="IPR039421">
    <property type="entry name" value="Type_1_exporter"/>
</dbReference>
<dbReference type="InterPro" id="IPR017871">
    <property type="entry name" value="ABC_transporter-like_CS"/>
</dbReference>
<dbReference type="PROSITE" id="PS00211">
    <property type="entry name" value="ABC_TRANSPORTER_1"/>
    <property type="match status" value="1"/>
</dbReference>
<comment type="subcellular location">
    <subcellularLocation>
        <location evidence="1">Cell membrane</location>
        <topology evidence="1">Multi-pass membrane protein</topology>
    </subcellularLocation>
</comment>
<evidence type="ECO:0000313" key="16">
    <source>
        <dbReference type="EMBL" id="MBT9289402.1"/>
    </source>
</evidence>
<feature type="transmembrane region" description="Helical" evidence="13">
    <location>
        <begin position="57"/>
        <end position="78"/>
    </location>
</feature>
<evidence type="ECO:0000259" key="14">
    <source>
        <dbReference type="PROSITE" id="PS50893"/>
    </source>
</evidence>
<dbReference type="Pfam" id="PF00664">
    <property type="entry name" value="ABC_membrane"/>
    <property type="match status" value="1"/>
</dbReference>
<evidence type="ECO:0000256" key="13">
    <source>
        <dbReference type="SAM" id="Phobius"/>
    </source>
</evidence>
<dbReference type="PANTHER" id="PTHR43394:SF1">
    <property type="entry name" value="ATP-BINDING CASSETTE SUB-FAMILY B MEMBER 10, MITOCHONDRIAL"/>
    <property type="match status" value="1"/>
</dbReference>
<dbReference type="GO" id="GO:0005886">
    <property type="term" value="C:plasma membrane"/>
    <property type="evidence" value="ECO:0007669"/>
    <property type="project" value="UniProtKB-SubCell"/>
</dbReference>
<dbReference type="InterPro" id="IPR036640">
    <property type="entry name" value="ABC1_TM_sf"/>
</dbReference>
<dbReference type="InterPro" id="IPR003439">
    <property type="entry name" value="ABC_transporter-like_ATP-bd"/>
</dbReference>
<keyword evidence="3" id="KW-0813">Transport</keyword>
<evidence type="ECO:0000313" key="17">
    <source>
        <dbReference type="Proteomes" id="UP000766595"/>
    </source>
</evidence>
<protein>
    <submittedName>
        <fullName evidence="16">Glucan ABC transporter ATP-binding protein/ permease</fullName>
    </submittedName>
</protein>
<keyword evidence="7 13" id="KW-0812">Transmembrane</keyword>
<evidence type="ECO:0000256" key="2">
    <source>
        <dbReference type="ARBA" id="ARBA00005417"/>
    </source>
</evidence>
<dbReference type="Proteomes" id="UP000766595">
    <property type="component" value="Unassembled WGS sequence"/>
</dbReference>
<proteinExistence type="inferred from homology"/>
<dbReference type="GO" id="GO:0016887">
    <property type="term" value="F:ATP hydrolysis activity"/>
    <property type="evidence" value="ECO:0007669"/>
    <property type="project" value="InterPro"/>
</dbReference>
<dbReference type="NCBIfam" id="NF010178">
    <property type="entry name" value="PRK13657.1"/>
    <property type="match status" value="1"/>
</dbReference>
<keyword evidence="17" id="KW-1185">Reference proteome</keyword>